<evidence type="ECO:0000313" key="1">
    <source>
        <dbReference type="EMBL" id="WZE63474.1"/>
    </source>
</evidence>
<name>A0AAU6R5D2_9CAUD</name>
<dbReference type="EMBL" id="OR756649">
    <property type="protein sequence ID" value="WZE63474.1"/>
    <property type="molecule type" value="Genomic_DNA"/>
</dbReference>
<reference evidence="1" key="1">
    <citation type="submission" date="2023-10" db="EMBL/GenBank/DDBJ databases">
        <title>Two new lytic phages for Micrococcus sp. strain 1402.</title>
        <authorList>
            <person name="Petrzik K."/>
        </authorList>
    </citation>
    <scope>NUCLEOTIDE SEQUENCE</scope>
</reference>
<protein>
    <submittedName>
        <fullName evidence="1">Uncharacterized protein</fullName>
    </submittedName>
</protein>
<proteinExistence type="predicted"/>
<organism evidence="1">
    <name type="scientific">Micrococcus phage Kurnik</name>
    <dbReference type="NCBI Taxonomy" id="3092208"/>
    <lineage>
        <taxon>Viruses</taxon>
        <taxon>Duplodnaviria</taxon>
        <taxon>Heunggongvirae</taxon>
        <taxon>Uroviricota</taxon>
        <taxon>Caudoviricetes</taxon>
    </lineage>
</organism>
<accession>A0AAU6R5D2</accession>
<sequence>MKLSEIKKELLESEDEFPVLEANGKMYALDPEQNLVTVVPGSVIA</sequence>